<protein>
    <submittedName>
        <fullName evidence="2">HEAT repeat-containing protein 6</fullName>
    </submittedName>
</protein>
<keyword evidence="3" id="KW-1185">Reference proteome</keyword>
<sequence length="856" mass="99919">MKTSLTEENLLNEFLAKPSTELLEKLIKVKSLQQHILKLKTPLIYLELCLKKQKPTEETINFLQNQVPHHIAINLLLSTTKPNLATFNLILKKLKTNKNLKQLLTGLNCLNLFFLDLQKIFTKNNNKDDEIITDYIKLLLNCFLNKFYISSDYKRTNSRSESETDISASDVDLNFNIAGTKQVGRDVRLRRICLKSFFNLLKFNFKLCWFECADKFLMFNPGFYNLFELIQKKQQDVQVREDTIKLLSMLLEYSKPYLMVAEQSSLKKINSTASFTSLSEKTSNLIENVTKQLLNMSKSGMQTEFFECIGWLLKNSPWKRLKDSRGEVFDFCIQILEKNAGDTKVKIECLKLLTCLCESEYTGFQSTTKFEDSESIIQRYLIIFELKIFGRNIEELNEELFSVELKLFIQLFEFFSVYSAIVGLTNEEFFILWDFLKLKVFKFNNALANNLKNDEIILEGLSFLRKFTVTCFRHFDEQVRNFQFWDEFLDNVLQNILICAENPNLDDTKSVNLKIKQKSLCIEILSNLKNENFVHLKIKRVKFLLSFLLTLLEKTSYTSTKIVDGKEINIFEEKSQELISSSIGTIGVFINYEFFRSYPLFYLDLISSFKDLSTNENLHVRIRSSWTLANLCVSLASIKYNIEEDGFDLVEFGINKDSFAELLECAISASKDNEKCKCNGVRALGNLCRFNLFDNDKEKFLLVIDLILKNVETGLVKTRWNSCHSLSIILTKTSYPEETIPKIICTIFKSVKTKNSKLKIQLSNLILILLKFDHYFDLKLAKEKFVLFYESFLMEDSFGEFSYRELFFKSFKETFLNFSKLINDLENKEKVNGLDLKTDIEFDKMVKEFEEKLGLE</sequence>
<dbReference type="AlphaFoldDB" id="A0AAD5XTQ0"/>
<reference evidence="2" key="1">
    <citation type="submission" date="2020-05" db="EMBL/GenBank/DDBJ databases">
        <title>Phylogenomic resolution of chytrid fungi.</title>
        <authorList>
            <person name="Stajich J.E."/>
            <person name="Amses K."/>
            <person name="Simmons R."/>
            <person name="Seto K."/>
            <person name="Myers J."/>
            <person name="Bonds A."/>
            <person name="Quandt C.A."/>
            <person name="Barry K."/>
            <person name="Liu P."/>
            <person name="Grigoriev I."/>
            <person name="Longcore J.E."/>
            <person name="James T.Y."/>
        </authorList>
    </citation>
    <scope>NUCLEOTIDE SEQUENCE</scope>
    <source>
        <strain evidence="2">JEL0476</strain>
    </source>
</reference>
<dbReference type="Pfam" id="PF13251">
    <property type="entry name" value="DUF4042"/>
    <property type="match status" value="1"/>
</dbReference>
<dbReference type="InterPro" id="IPR011989">
    <property type="entry name" value="ARM-like"/>
</dbReference>
<dbReference type="InterPro" id="IPR016024">
    <property type="entry name" value="ARM-type_fold"/>
</dbReference>
<dbReference type="SUPFAM" id="SSF48371">
    <property type="entry name" value="ARM repeat"/>
    <property type="match status" value="1"/>
</dbReference>
<dbReference type="Proteomes" id="UP001211065">
    <property type="component" value="Unassembled WGS sequence"/>
</dbReference>
<comment type="caution">
    <text evidence="2">The sequence shown here is derived from an EMBL/GenBank/DDBJ whole genome shotgun (WGS) entry which is preliminary data.</text>
</comment>
<feature type="domain" description="DUF4042" evidence="1">
    <location>
        <begin position="232"/>
        <end position="358"/>
    </location>
</feature>
<accession>A0AAD5XTQ0</accession>
<dbReference type="Gene3D" id="1.25.10.10">
    <property type="entry name" value="Leucine-rich Repeat Variant"/>
    <property type="match status" value="2"/>
</dbReference>
<name>A0AAD5XTQ0_9FUNG</name>
<dbReference type="PANTHER" id="PTHR13366:SF0">
    <property type="entry name" value="HEAT REPEAT-CONTAINING PROTEIN 6"/>
    <property type="match status" value="1"/>
</dbReference>
<dbReference type="PANTHER" id="PTHR13366">
    <property type="entry name" value="MALARIA ANTIGEN-RELATED"/>
    <property type="match status" value="1"/>
</dbReference>
<dbReference type="InterPro" id="IPR052107">
    <property type="entry name" value="HEAT6"/>
</dbReference>
<evidence type="ECO:0000313" key="3">
    <source>
        <dbReference type="Proteomes" id="UP001211065"/>
    </source>
</evidence>
<proteinExistence type="predicted"/>
<organism evidence="2 3">
    <name type="scientific">Clydaea vesicula</name>
    <dbReference type="NCBI Taxonomy" id="447962"/>
    <lineage>
        <taxon>Eukaryota</taxon>
        <taxon>Fungi</taxon>
        <taxon>Fungi incertae sedis</taxon>
        <taxon>Chytridiomycota</taxon>
        <taxon>Chytridiomycota incertae sedis</taxon>
        <taxon>Chytridiomycetes</taxon>
        <taxon>Lobulomycetales</taxon>
        <taxon>Lobulomycetaceae</taxon>
        <taxon>Clydaea</taxon>
    </lineage>
</organism>
<gene>
    <name evidence="2" type="primary">HEATR6</name>
    <name evidence="2" type="ORF">HK099_007476</name>
</gene>
<dbReference type="EMBL" id="JADGJW010000728">
    <property type="protein sequence ID" value="KAJ3213280.1"/>
    <property type="molecule type" value="Genomic_DNA"/>
</dbReference>
<evidence type="ECO:0000259" key="1">
    <source>
        <dbReference type="Pfam" id="PF13251"/>
    </source>
</evidence>
<dbReference type="InterPro" id="IPR025283">
    <property type="entry name" value="DUF4042"/>
</dbReference>
<evidence type="ECO:0000313" key="2">
    <source>
        <dbReference type="EMBL" id="KAJ3213280.1"/>
    </source>
</evidence>